<name>A0A9R1VNR4_LACSA</name>
<keyword evidence="2" id="KW-1185">Reference proteome</keyword>
<gene>
    <name evidence="1" type="ORF">LSAT_V11C500268030</name>
</gene>
<proteinExistence type="predicted"/>
<dbReference type="EMBL" id="NBSK02000005">
    <property type="protein sequence ID" value="KAJ0208200.1"/>
    <property type="molecule type" value="Genomic_DNA"/>
</dbReference>
<reference evidence="1 2" key="1">
    <citation type="journal article" date="2017" name="Nat. Commun.">
        <title>Genome assembly with in vitro proximity ligation data and whole-genome triplication in lettuce.</title>
        <authorList>
            <person name="Reyes-Chin-Wo S."/>
            <person name="Wang Z."/>
            <person name="Yang X."/>
            <person name="Kozik A."/>
            <person name="Arikit S."/>
            <person name="Song C."/>
            <person name="Xia L."/>
            <person name="Froenicke L."/>
            <person name="Lavelle D.O."/>
            <person name="Truco M.J."/>
            <person name="Xia R."/>
            <person name="Zhu S."/>
            <person name="Xu C."/>
            <person name="Xu H."/>
            <person name="Xu X."/>
            <person name="Cox K."/>
            <person name="Korf I."/>
            <person name="Meyers B.C."/>
            <person name="Michelmore R.W."/>
        </authorList>
    </citation>
    <scope>NUCLEOTIDE SEQUENCE [LARGE SCALE GENOMIC DNA]</scope>
    <source>
        <strain evidence="2">cv. Salinas</strain>
        <tissue evidence="1">Seedlings</tissue>
    </source>
</reference>
<evidence type="ECO:0000313" key="2">
    <source>
        <dbReference type="Proteomes" id="UP000235145"/>
    </source>
</evidence>
<sequence>MVFEIAWKHCFLTTKNPEHINWRLNIATSSRGILGFPRNVLISRRLMINLRTLEPRLLIETCYLIYSVACPPSSRTSPSPYYLIYSVACPPSSRTSPSPPVTH</sequence>
<organism evidence="1 2">
    <name type="scientific">Lactuca sativa</name>
    <name type="common">Garden lettuce</name>
    <dbReference type="NCBI Taxonomy" id="4236"/>
    <lineage>
        <taxon>Eukaryota</taxon>
        <taxon>Viridiplantae</taxon>
        <taxon>Streptophyta</taxon>
        <taxon>Embryophyta</taxon>
        <taxon>Tracheophyta</taxon>
        <taxon>Spermatophyta</taxon>
        <taxon>Magnoliopsida</taxon>
        <taxon>eudicotyledons</taxon>
        <taxon>Gunneridae</taxon>
        <taxon>Pentapetalae</taxon>
        <taxon>asterids</taxon>
        <taxon>campanulids</taxon>
        <taxon>Asterales</taxon>
        <taxon>Asteraceae</taxon>
        <taxon>Cichorioideae</taxon>
        <taxon>Cichorieae</taxon>
        <taxon>Lactucinae</taxon>
        <taxon>Lactuca</taxon>
    </lineage>
</organism>
<dbReference type="Proteomes" id="UP000235145">
    <property type="component" value="Unassembled WGS sequence"/>
</dbReference>
<protein>
    <submittedName>
        <fullName evidence="1">Uncharacterized protein</fullName>
    </submittedName>
</protein>
<comment type="caution">
    <text evidence="1">The sequence shown here is derived from an EMBL/GenBank/DDBJ whole genome shotgun (WGS) entry which is preliminary data.</text>
</comment>
<accession>A0A9R1VNR4</accession>
<evidence type="ECO:0000313" key="1">
    <source>
        <dbReference type="EMBL" id="KAJ0208200.1"/>
    </source>
</evidence>
<dbReference type="AlphaFoldDB" id="A0A9R1VNR4"/>